<gene>
    <name evidence="4" type="ORF">FKZ61_18075</name>
</gene>
<dbReference type="InterPro" id="IPR027417">
    <property type="entry name" value="P-loop_NTPase"/>
</dbReference>
<dbReference type="OrthoDB" id="144835at2"/>
<dbReference type="CDD" id="cd00383">
    <property type="entry name" value="trans_reg_C"/>
    <property type="match status" value="1"/>
</dbReference>
<dbReference type="SUPFAM" id="SSF52540">
    <property type="entry name" value="P-loop containing nucleoside triphosphate hydrolases"/>
    <property type="match status" value="1"/>
</dbReference>
<evidence type="ECO:0000313" key="4">
    <source>
        <dbReference type="EMBL" id="TQE94138.1"/>
    </source>
</evidence>
<dbReference type="InterPro" id="IPR016032">
    <property type="entry name" value="Sig_transdc_resp-reg_C-effctor"/>
</dbReference>
<dbReference type="Pfam" id="PF00486">
    <property type="entry name" value="Trans_reg_C"/>
    <property type="match status" value="1"/>
</dbReference>
<feature type="DNA-binding region" description="OmpR/PhoB-type" evidence="2">
    <location>
        <begin position="338"/>
        <end position="450"/>
    </location>
</feature>
<dbReference type="SUPFAM" id="SSF46894">
    <property type="entry name" value="C-terminal effector domain of the bipartite response regulators"/>
    <property type="match status" value="1"/>
</dbReference>
<evidence type="ECO:0000256" key="1">
    <source>
        <dbReference type="ARBA" id="ARBA00023125"/>
    </source>
</evidence>
<keyword evidence="5" id="KW-1185">Reference proteome</keyword>
<evidence type="ECO:0000256" key="2">
    <source>
        <dbReference type="PROSITE-ProRule" id="PRU01091"/>
    </source>
</evidence>
<proteinExistence type="predicted"/>
<dbReference type="GO" id="GO:0003677">
    <property type="term" value="F:DNA binding"/>
    <property type="evidence" value="ECO:0007669"/>
    <property type="project" value="UniProtKB-UniRule"/>
</dbReference>
<dbReference type="Proteomes" id="UP000317371">
    <property type="component" value="Unassembled WGS sequence"/>
</dbReference>
<dbReference type="SMART" id="SM00862">
    <property type="entry name" value="Trans_reg_C"/>
    <property type="match status" value="1"/>
</dbReference>
<dbReference type="EMBL" id="VIGC01000027">
    <property type="protein sequence ID" value="TQE94138.1"/>
    <property type="molecule type" value="Genomic_DNA"/>
</dbReference>
<reference evidence="4 5" key="1">
    <citation type="submission" date="2019-06" db="EMBL/GenBank/DDBJ databases">
        <title>Genome sequence of Litorilinea aerophila BAA-2444.</title>
        <authorList>
            <person name="Maclea K.S."/>
            <person name="Maurais E.G."/>
            <person name="Iannazzi L.C."/>
        </authorList>
    </citation>
    <scope>NUCLEOTIDE SEQUENCE [LARGE SCALE GENOMIC DNA]</scope>
    <source>
        <strain evidence="4 5">ATCC BAA-2444</strain>
    </source>
</reference>
<sequence>MESVKSQFFGRERILYEIVQGVLAPQPASFSLVGSKLIGKSRLLNYLASEMGPLLQRELADWRPLAYQDSSRVLVARFDCDWPELQEDLLGYMYRQLAQRLAEVDRIRIDWDPVQEEANPSRQLWQICQQLNRLGYRLVLLLDNFDAVFENQILSMETIDELRPLTLEIALVVATEQPLHDLDRDLAASPLFNVMTQLFLSLVEPEAAQKWLAAYAEHFPGIESMVPELLELTGTHPFLLGRIGDIFTEVEQMLPPGQVVGREHLPLLRLRLAEHGRLLFETCWNKIRKPPRRLEGQAIQALLKWLLKEPLQLHEVRAEQFPALNWLINQAIVAYTNAGYRLFSPLFAEFLSARLAEHPAPAISSAPQVETAPIYDRLTKIEAALLRYFEARPHQIIPPEQLLADIWKRPDASPRRVQEAIRRLRLQLQDASPPVGVIENERGRGYRFVPATR</sequence>
<name>A0A540VBJ3_9CHLR</name>
<keyword evidence="1 2" id="KW-0238">DNA-binding</keyword>
<protein>
    <recommendedName>
        <fullName evidence="3">OmpR/PhoB-type domain-containing protein</fullName>
    </recommendedName>
</protein>
<dbReference type="GO" id="GO:0006355">
    <property type="term" value="P:regulation of DNA-templated transcription"/>
    <property type="evidence" value="ECO:0007669"/>
    <property type="project" value="InterPro"/>
</dbReference>
<organism evidence="4 5">
    <name type="scientific">Litorilinea aerophila</name>
    <dbReference type="NCBI Taxonomy" id="1204385"/>
    <lineage>
        <taxon>Bacteria</taxon>
        <taxon>Bacillati</taxon>
        <taxon>Chloroflexota</taxon>
        <taxon>Caldilineae</taxon>
        <taxon>Caldilineales</taxon>
        <taxon>Caldilineaceae</taxon>
        <taxon>Litorilinea</taxon>
    </lineage>
</organism>
<dbReference type="PROSITE" id="PS51755">
    <property type="entry name" value="OMPR_PHOB"/>
    <property type="match status" value="1"/>
</dbReference>
<dbReference type="InParanoid" id="A0A540VBJ3"/>
<dbReference type="GO" id="GO:0000160">
    <property type="term" value="P:phosphorelay signal transduction system"/>
    <property type="evidence" value="ECO:0007669"/>
    <property type="project" value="InterPro"/>
</dbReference>
<dbReference type="RefSeq" id="WP_141611566.1">
    <property type="nucleotide sequence ID" value="NZ_VIGC02000027.1"/>
</dbReference>
<feature type="domain" description="OmpR/PhoB-type" evidence="3">
    <location>
        <begin position="338"/>
        <end position="450"/>
    </location>
</feature>
<dbReference type="Gene3D" id="3.40.50.300">
    <property type="entry name" value="P-loop containing nucleotide triphosphate hydrolases"/>
    <property type="match status" value="1"/>
</dbReference>
<comment type="caution">
    <text evidence="4">The sequence shown here is derived from an EMBL/GenBank/DDBJ whole genome shotgun (WGS) entry which is preliminary data.</text>
</comment>
<accession>A0A540VBJ3</accession>
<dbReference type="AlphaFoldDB" id="A0A540VBJ3"/>
<evidence type="ECO:0000259" key="3">
    <source>
        <dbReference type="PROSITE" id="PS51755"/>
    </source>
</evidence>
<dbReference type="Gene3D" id="1.10.10.10">
    <property type="entry name" value="Winged helix-like DNA-binding domain superfamily/Winged helix DNA-binding domain"/>
    <property type="match status" value="1"/>
</dbReference>
<dbReference type="InterPro" id="IPR036388">
    <property type="entry name" value="WH-like_DNA-bd_sf"/>
</dbReference>
<evidence type="ECO:0000313" key="5">
    <source>
        <dbReference type="Proteomes" id="UP000317371"/>
    </source>
</evidence>
<dbReference type="InterPro" id="IPR001867">
    <property type="entry name" value="OmpR/PhoB-type_DNA-bd"/>
</dbReference>